<evidence type="ECO:0000313" key="8">
    <source>
        <dbReference type="EMBL" id="PLC48165.1"/>
    </source>
</evidence>
<evidence type="ECO:0000256" key="7">
    <source>
        <dbReference type="ARBA" id="ARBA00023237"/>
    </source>
</evidence>
<organism evidence="8 9">
    <name type="scientific">Pollutimonas subterranea</name>
    <dbReference type="NCBI Taxonomy" id="2045210"/>
    <lineage>
        <taxon>Bacteria</taxon>
        <taxon>Pseudomonadati</taxon>
        <taxon>Pseudomonadota</taxon>
        <taxon>Betaproteobacteria</taxon>
        <taxon>Burkholderiales</taxon>
        <taxon>Alcaligenaceae</taxon>
        <taxon>Pollutimonas</taxon>
    </lineage>
</organism>
<dbReference type="Gene3D" id="1.20.1600.10">
    <property type="entry name" value="Outer membrane efflux proteins (OEP)"/>
    <property type="match status" value="1"/>
</dbReference>
<name>A0A2N4TZH2_9BURK</name>
<dbReference type="InterPro" id="IPR003423">
    <property type="entry name" value="OMP_efflux"/>
</dbReference>
<dbReference type="PANTHER" id="PTHR30026">
    <property type="entry name" value="OUTER MEMBRANE PROTEIN TOLC"/>
    <property type="match status" value="1"/>
</dbReference>
<dbReference type="GO" id="GO:0009279">
    <property type="term" value="C:cell outer membrane"/>
    <property type="evidence" value="ECO:0007669"/>
    <property type="project" value="UniProtKB-SubCell"/>
</dbReference>
<evidence type="ECO:0000256" key="3">
    <source>
        <dbReference type="ARBA" id="ARBA00022448"/>
    </source>
</evidence>
<evidence type="ECO:0000256" key="6">
    <source>
        <dbReference type="ARBA" id="ARBA00023136"/>
    </source>
</evidence>
<keyword evidence="3" id="KW-0813">Transport</keyword>
<proteinExistence type="inferred from homology"/>
<dbReference type="InterPro" id="IPR051906">
    <property type="entry name" value="TolC-like"/>
</dbReference>
<evidence type="ECO:0000313" key="9">
    <source>
        <dbReference type="Proteomes" id="UP000234190"/>
    </source>
</evidence>
<dbReference type="GO" id="GO:1990281">
    <property type="term" value="C:efflux pump complex"/>
    <property type="evidence" value="ECO:0007669"/>
    <property type="project" value="TreeGrafter"/>
</dbReference>
<dbReference type="GO" id="GO:0015288">
    <property type="term" value="F:porin activity"/>
    <property type="evidence" value="ECO:0007669"/>
    <property type="project" value="TreeGrafter"/>
</dbReference>
<sequence>MSVSLDPVALSNLTGQTSRVAPSKQPHTLRLQTSSLRALWVTTIALSSFAGMPVHAQATSIPYKYLLHAQYDSPDAAEHGVPPSSIQGVVDLSRAWRLALEYDHTYLAAISEQAATQTQRQQGRSALLPQVQAGYSRSKVKGTVEQPSMGRRLSSDVSYDSTNAYVQLQQPLLNYGRYAEYRRGVARAQQGTAVFAVKQQQTGIRLATAYFNLLLAYDKWGLQVSLTESLESQTKALEARYRQSEGTSTDVQETQARLAVARADVIAADDQLRVAARELQALVGAPVDTVATLTRDFPVLPLIPASLQQWLERSVNNADVRSAQEAVRVADAEVDRAASRYFPTMDLVASYGKADSENLSTLSQRSNTFIIGIQVNIPIFTGGYNTANVSRARLDWRRLQQELDATRERVQATITRQYTNVQGGAERISALQAAVESSQLSLDSAEKSFLYGATSNLDVLKTQDKLYQAKYQLVKARLEYLLAHMELASAVGELESVQFDRISNVYLGPAISLNGKQD</sequence>
<keyword evidence="5" id="KW-0812">Transmembrane</keyword>
<gene>
    <name evidence="8" type="ORF">CR159_19790</name>
</gene>
<dbReference type="Proteomes" id="UP000234190">
    <property type="component" value="Unassembled WGS sequence"/>
</dbReference>
<dbReference type="NCBIfam" id="TIGR01844">
    <property type="entry name" value="type_I_sec_TolC"/>
    <property type="match status" value="1"/>
</dbReference>
<dbReference type="PANTHER" id="PTHR30026:SF20">
    <property type="entry name" value="OUTER MEMBRANE PROTEIN TOLC"/>
    <property type="match status" value="1"/>
</dbReference>
<dbReference type="InterPro" id="IPR010130">
    <property type="entry name" value="T1SS_OMP_TolC"/>
</dbReference>
<dbReference type="GO" id="GO:0015562">
    <property type="term" value="F:efflux transmembrane transporter activity"/>
    <property type="evidence" value="ECO:0007669"/>
    <property type="project" value="InterPro"/>
</dbReference>
<evidence type="ECO:0000256" key="1">
    <source>
        <dbReference type="ARBA" id="ARBA00004442"/>
    </source>
</evidence>
<accession>A0A2N4TZH2</accession>
<evidence type="ECO:0000256" key="2">
    <source>
        <dbReference type="ARBA" id="ARBA00007613"/>
    </source>
</evidence>
<dbReference type="Pfam" id="PF02321">
    <property type="entry name" value="OEP"/>
    <property type="match status" value="2"/>
</dbReference>
<dbReference type="AlphaFoldDB" id="A0A2N4TZH2"/>
<keyword evidence="7" id="KW-0998">Cell outer membrane</keyword>
<keyword evidence="6" id="KW-0472">Membrane</keyword>
<keyword evidence="9" id="KW-1185">Reference proteome</keyword>
<evidence type="ECO:0000256" key="5">
    <source>
        <dbReference type="ARBA" id="ARBA00022692"/>
    </source>
</evidence>
<comment type="caution">
    <text evidence="8">The sequence shown here is derived from an EMBL/GenBank/DDBJ whole genome shotgun (WGS) entry which is preliminary data.</text>
</comment>
<comment type="subcellular location">
    <subcellularLocation>
        <location evidence="1">Cell outer membrane</location>
    </subcellularLocation>
</comment>
<keyword evidence="4" id="KW-1134">Transmembrane beta strand</keyword>
<evidence type="ECO:0000256" key="4">
    <source>
        <dbReference type="ARBA" id="ARBA00022452"/>
    </source>
</evidence>
<reference evidence="8 9" key="1">
    <citation type="submission" date="2017-10" db="EMBL/GenBank/DDBJ databases">
        <title>Two draft genome sequences of Pusillimonas sp. strains isolated from a nitrate- and radionuclide-contaminated groundwater in Russia.</title>
        <authorList>
            <person name="Grouzdev D.S."/>
            <person name="Tourova T.P."/>
            <person name="Goeva M.A."/>
            <person name="Babich T.L."/>
            <person name="Sokolova D.S."/>
            <person name="Abdullin R."/>
            <person name="Poltaraus A.B."/>
            <person name="Toshchakov S.V."/>
            <person name="Nazina T.N."/>
        </authorList>
    </citation>
    <scope>NUCLEOTIDE SEQUENCE [LARGE SCALE GENOMIC DNA]</scope>
    <source>
        <strain evidence="8 9">JR1/69-3-13</strain>
    </source>
</reference>
<comment type="similarity">
    <text evidence="2">Belongs to the outer membrane factor (OMF) (TC 1.B.17) family.</text>
</comment>
<protein>
    <submittedName>
        <fullName evidence="8">Channel protein TolC</fullName>
    </submittedName>
</protein>
<dbReference type="SUPFAM" id="SSF56954">
    <property type="entry name" value="Outer membrane efflux proteins (OEP)"/>
    <property type="match status" value="1"/>
</dbReference>
<dbReference type="EMBL" id="PDNW01000026">
    <property type="protein sequence ID" value="PLC48165.1"/>
    <property type="molecule type" value="Genomic_DNA"/>
</dbReference>